<evidence type="ECO:0000313" key="1">
    <source>
        <dbReference type="EMBL" id="EAL9205201.1"/>
    </source>
</evidence>
<sequence>MQRFLFLFLVLGLGYALASTTGAGLPWESPLETIQASLSGPVAFGVSLVAIIGAGAGLVFGGELSGFIKTLFYIVIVIAVIVGANSFMGMFNTSGALI</sequence>
<dbReference type="AlphaFoldDB" id="A0A400IT87"/>
<comment type="caution">
    <text evidence="1">The sequence shown here is derived from an EMBL/GenBank/DDBJ whole genome shotgun (WGS) entry which is preliminary data.</text>
</comment>
<dbReference type="InterPro" id="IPR007039">
    <property type="entry name" value="TrbC/VirB2"/>
</dbReference>
<gene>
    <name evidence="1" type="ORF">DYU70_08585</name>
</gene>
<dbReference type="RefSeq" id="WP_002801506.1">
    <property type="nucleotide sequence ID" value="NZ_CP017867.1"/>
</dbReference>
<dbReference type="EMBL" id="AACSIE010000012">
    <property type="protein sequence ID" value="EAL9205201.1"/>
    <property type="molecule type" value="Genomic_DNA"/>
</dbReference>
<reference evidence="1 2" key="1">
    <citation type="submission" date="2018-08" db="EMBL/GenBank/DDBJ databases">
        <authorList>
            <consortium name="NARMS: The National Antimicrobial Resistance Monitoring System"/>
        </authorList>
    </citation>
    <scope>NUCLEOTIDE SEQUENCE [LARGE SCALE GENOMIC DNA]</scope>
    <source>
        <strain evidence="1 2">CVM N17C171</strain>
    </source>
</reference>
<name>A0A400IT87_CAMCO</name>
<proteinExistence type="predicted"/>
<dbReference type="Pfam" id="PF04956">
    <property type="entry name" value="TrbC"/>
    <property type="match status" value="1"/>
</dbReference>
<protein>
    <submittedName>
        <fullName evidence="1">Conjugal transfer protein TrbC</fullName>
    </submittedName>
</protein>
<accession>A0A400IT87</accession>
<organism evidence="1 2">
    <name type="scientific">Campylobacter coli</name>
    <dbReference type="NCBI Taxonomy" id="195"/>
    <lineage>
        <taxon>Bacteria</taxon>
        <taxon>Pseudomonadati</taxon>
        <taxon>Campylobacterota</taxon>
        <taxon>Epsilonproteobacteria</taxon>
        <taxon>Campylobacterales</taxon>
        <taxon>Campylobacteraceae</taxon>
        <taxon>Campylobacter</taxon>
    </lineage>
</organism>
<dbReference type="Proteomes" id="UP000411403">
    <property type="component" value="Unassembled WGS sequence"/>
</dbReference>
<evidence type="ECO:0000313" key="2">
    <source>
        <dbReference type="Proteomes" id="UP000411403"/>
    </source>
</evidence>